<dbReference type="Proteomes" id="UP000268162">
    <property type="component" value="Unassembled WGS sequence"/>
</dbReference>
<name>A0A4Q0A1Y0_9FUNG</name>
<proteinExistence type="predicted"/>
<organism evidence="2 3">
    <name type="scientific">Dimargaris cristalligena</name>
    <dbReference type="NCBI Taxonomy" id="215637"/>
    <lineage>
        <taxon>Eukaryota</taxon>
        <taxon>Fungi</taxon>
        <taxon>Fungi incertae sedis</taxon>
        <taxon>Zoopagomycota</taxon>
        <taxon>Kickxellomycotina</taxon>
        <taxon>Dimargaritomycetes</taxon>
        <taxon>Dimargaritales</taxon>
        <taxon>Dimargaritaceae</taxon>
        <taxon>Dimargaris</taxon>
    </lineage>
</organism>
<protein>
    <submittedName>
        <fullName evidence="2">Uncharacterized protein</fullName>
    </submittedName>
</protein>
<evidence type="ECO:0000313" key="2">
    <source>
        <dbReference type="EMBL" id="RKP39170.1"/>
    </source>
</evidence>
<reference evidence="3" key="1">
    <citation type="journal article" date="2018" name="Nat. Microbiol.">
        <title>Leveraging single-cell genomics to expand the fungal tree of life.</title>
        <authorList>
            <person name="Ahrendt S.R."/>
            <person name="Quandt C.A."/>
            <person name="Ciobanu D."/>
            <person name="Clum A."/>
            <person name="Salamov A."/>
            <person name="Andreopoulos B."/>
            <person name="Cheng J.F."/>
            <person name="Woyke T."/>
            <person name="Pelin A."/>
            <person name="Henrissat B."/>
            <person name="Reynolds N.K."/>
            <person name="Benny G.L."/>
            <person name="Smith M.E."/>
            <person name="James T.Y."/>
            <person name="Grigoriev I.V."/>
        </authorList>
    </citation>
    <scope>NUCLEOTIDE SEQUENCE [LARGE SCALE GENOMIC DNA]</scope>
    <source>
        <strain evidence="3">RSA 468</strain>
    </source>
</reference>
<feature type="compositionally biased region" description="Polar residues" evidence="1">
    <location>
        <begin position="10"/>
        <end position="35"/>
    </location>
</feature>
<feature type="region of interest" description="Disordered" evidence="1">
    <location>
        <begin position="1"/>
        <end position="35"/>
    </location>
</feature>
<evidence type="ECO:0000256" key="1">
    <source>
        <dbReference type="SAM" id="MobiDB-lite"/>
    </source>
</evidence>
<accession>A0A4Q0A1Y0</accession>
<dbReference type="EMBL" id="ML002292">
    <property type="protein sequence ID" value="RKP39170.1"/>
    <property type="molecule type" value="Genomic_DNA"/>
</dbReference>
<dbReference type="Pfam" id="PF12585">
    <property type="entry name" value="DUF3759"/>
    <property type="match status" value="1"/>
</dbReference>
<dbReference type="InterPro" id="IPR022234">
    <property type="entry name" value="DUF3759"/>
</dbReference>
<keyword evidence="3" id="KW-1185">Reference proteome</keyword>
<dbReference type="AlphaFoldDB" id="A0A4Q0A1Y0"/>
<sequence>MDPSNMYGDNMNNDPYRSRSYPSSQLNYPINNQQNYPVNAQQNYPSNAMSYYPNSSMYGQGGMYNNYAGSVAPVSRGLSYPGYGNEYYNNGVMFPSNDYHNRSWNPAHYASRLLGNSYGNYDYNFFNNAYSRVGNQSMISGAYPGNALMSPMHFRGHHTQFYGSTVAPHSRMHNLTAEAVAAAAAFEAMRLYEHRRRSYGFELGHAGSRELIQGAAMAESIRLQQMYGTGYNLDPQMIAQQAAMQSNYLYNDHSRMLPMVGYNSPYY</sequence>
<evidence type="ECO:0000313" key="3">
    <source>
        <dbReference type="Proteomes" id="UP000268162"/>
    </source>
</evidence>
<gene>
    <name evidence="2" type="ORF">BJ085DRAFT_31403</name>
</gene>